<dbReference type="OrthoDB" id="10258692at2759"/>
<keyword evidence="4 7" id="KW-0697">Rotamase</keyword>
<dbReference type="Pfam" id="PF13616">
    <property type="entry name" value="Rotamase_3"/>
    <property type="match status" value="1"/>
</dbReference>
<keyword evidence="12" id="KW-1185">Reference proteome</keyword>
<dbReference type="Gene3D" id="3.10.50.40">
    <property type="match status" value="1"/>
</dbReference>
<feature type="domain" description="PpiC" evidence="9">
    <location>
        <begin position="1443"/>
        <end position="1536"/>
    </location>
</feature>
<feature type="region of interest" description="Disordered" evidence="8">
    <location>
        <begin position="448"/>
        <end position="481"/>
    </location>
</feature>
<dbReference type="EMBL" id="LNZH02000213">
    <property type="protein sequence ID" value="OCB84914.1"/>
    <property type="molecule type" value="Genomic_DNA"/>
</dbReference>
<feature type="compositionally biased region" description="Gly residues" evidence="8">
    <location>
        <begin position="980"/>
        <end position="990"/>
    </location>
</feature>
<dbReference type="InterPro" id="IPR009057">
    <property type="entry name" value="Homeodomain-like_sf"/>
</dbReference>
<dbReference type="EC" id="5.2.1.8" evidence="3"/>
<reference evidence="11" key="1">
    <citation type="submission" date="2016-06" db="EMBL/GenBank/DDBJ databases">
        <title>Draft Genome sequence of the fungus Inonotus baumii.</title>
        <authorList>
            <person name="Zhu H."/>
            <person name="Lin W."/>
        </authorList>
    </citation>
    <scope>NUCLEOTIDE SEQUENCE</scope>
    <source>
        <strain evidence="11">821</strain>
    </source>
</reference>
<feature type="compositionally biased region" description="Basic and acidic residues" evidence="8">
    <location>
        <begin position="41"/>
        <end position="53"/>
    </location>
</feature>
<dbReference type="CDD" id="cd00167">
    <property type="entry name" value="SANT"/>
    <property type="match status" value="2"/>
</dbReference>
<feature type="region of interest" description="Disordered" evidence="8">
    <location>
        <begin position="514"/>
        <end position="538"/>
    </location>
</feature>
<evidence type="ECO:0000256" key="1">
    <source>
        <dbReference type="ARBA" id="ARBA00000971"/>
    </source>
</evidence>
<dbReference type="SUPFAM" id="SSF46689">
    <property type="entry name" value="Homeodomain-like"/>
    <property type="match status" value="2"/>
</dbReference>
<feature type="compositionally biased region" description="Polar residues" evidence="8">
    <location>
        <begin position="148"/>
        <end position="157"/>
    </location>
</feature>
<dbReference type="InterPro" id="IPR046357">
    <property type="entry name" value="PPIase_dom_sf"/>
</dbReference>
<dbReference type="GO" id="GO:0006364">
    <property type="term" value="P:rRNA processing"/>
    <property type="evidence" value="ECO:0007669"/>
    <property type="project" value="InterPro"/>
</dbReference>
<feature type="compositionally biased region" description="Basic residues" evidence="8">
    <location>
        <begin position="1031"/>
        <end position="1040"/>
    </location>
</feature>
<accession>A0A9Q5HS86</accession>
<feature type="region of interest" description="Disordered" evidence="8">
    <location>
        <begin position="1168"/>
        <end position="1206"/>
    </location>
</feature>
<gene>
    <name evidence="11" type="ORF">A7U60_g8136</name>
</gene>
<feature type="region of interest" description="Disordered" evidence="8">
    <location>
        <begin position="1246"/>
        <end position="1442"/>
    </location>
</feature>
<feature type="compositionally biased region" description="Polar residues" evidence="8">
    <location>
        <begin position="1386"/>
        <end position="1397"/>
    </location>
</feature>
<dbReference type="PANTHER" id="PTHR45995">
    <property type="match status" value="1"/>
</dbReference>
<feature type="compositionally biased region" description="Low complexity" evidence="8">
    <location>
        <begin position="1322"/>
        <end position="1334"/>
    </location>
</feature>
<protein>
    <recommendedName>
        <fullName evidence="3">peptidylprolyl isomerase</fullName>
        <ecNumber evidence="3">5.2.1.8</ecNumber>
    </recommendedName>
    <alternativeName>
        <fullName evidence="6">Parvulin-14</fullName>
    </alternativeName>
</protein>
<feature type="region of interest" description="Disordered" evidence="8">
    <location>
        <begin position="255"/>
        <end position="345"/>
    </location>
</feature>
<evidence type="ECO:0000256" key="4">
    <source>
        <dbReference type="ARBA" id="ARBA00023110"/>
    </source>
</evidence>
<evidence type="ECO:0000313" key="11">
    <source>
        <dbReference type="EMBL" id="OCB84914.1"/>
    </source>
</evidence>
<feature type="compositionally biased region" description="Basic residues" evidence="8">
    <location>
        <begin position="943"/>
        <end position="954"/>
    </location>
</feature>
<dbReference type="Pfam" id="PF00249">
    <property type="entry name" value="Myb_DNA-binding"/>
    <property type="match status" value="2"/>
</dbReference>
<dbReference type="InterPro" id="IPR043323">
    <property type="entry name" value="PIN4"/>
</dbReference>
<feature type="compositionally biased region" description="Polar residues" evidence="8">
    <location>
        <begin position="1269"/>
        <end position="1288"/>
    </location>
</feature>
<comment type="similarity">
    <text evidence="2">Belongs to the PpiC/parvulin rotamase family. PIN4 subfamily.</text>
</comment>
<dbReference type="GO" id="GO:0003755">
    <property type="term" value="F:peptidyl-prolyl cis-trans isomerase activity"/>
    <property type="evidence" value="ECO:0007669"/>
    <property type="project" value="UniProtKB-KW"/>
</dbReference>
<dbReference type="InterPro" id="IPR000297">
    <property type="entry name" value="PPIase_PpiC"/>
</dbReference>
<feature type="region of interest" description="Disordered" evidence="8">
    <location>
        <begin position="940"/>
        <end position="1077"/>
    </location>
</feature>
<dbReference type="InterPro" id="IPR001005">
    <property type="entry name" value="SANT/Myb"/>
</dbReference>
<feature type="compositionally biased region" description="Basic and acidic residues" evidence="8">
    <location>
        <begin position="178"/>
        <end position="200"/>
    </location>
</feature>
<feature type="compositionally biased region" description="Polar residues" evidence="8">
    <location>
        <begin position="489"/>
        <end position="506"/>
    </location>
</feature>
<evidence type="ECO:0000259" key="9">
    <source>
        <dbReference type="PROSITE" id="PS50198"/>
    </source>
</evidence>
<feature type="domain" description="SANT" evidence="10">
    <location>
        <begin position="881"/>
        <end position="932"/>
    </location>
</feature>
<evidence type="ECO:0000256" key="3">
    <source>
        <dbReference type="ARBA" id="ARBA00013194"/>
    </source>
</evidence>
<feature type="compositionally biased region" description="Basic and acidic residues" evidence="8">
    <location>
        <begin position="113"/>
        <end position="127"/>
    </location>
</feature>
<name>A0A9Q5HS86_SANBA</name>
<evidence type="ECO:0000256" key="6">
    <source>
        <dbReference type="ARBA" id="ARBA00030737"/>
    </source>
</evidence>
<evidence type="ECO:0000256" key="5">
    <source>
        <dbReference type="ARBA" id="ARBA00023235"/>
    </source>
</evidence>
<dbReference type="Proteomes" id="UP000757232">
    <property type="component" value="Unassembled WGS sequence"/>
</dbReference>
<dbReference type="InterPro" id="IPR017884">
    <property type="entry name" value="SANT_dom"/>
</dbReference>
<feature type="compositionally biased region" description="Polar residues" evidence="8">
    <location>
        <begin position="100"/>
        <end position="111"/>
    </location>
</feature>
<dbReference type="SMART" id="SM00717">
    <property type="entry name" value="SANT"/>
    <property type="match status" value="2"/>
</dbReference>
<evidence type="ECO:0000256" key="7">
    <source>
        <dbReference type="PROSITE-ProRule" id="PRU00278"/>
    </source>
</evidence>
<organism evidence="11 12">
    <name type="scientific">Sanghuangporus baumii</name>
    <name type="common">Phellinus baumii</name>
    <dbReference type="NCBI Taxonomy" id="108892"/>
    <lineage>
        <taxon>Eukaryota</taxon>
        <taxon>Fungi</taxon>
        <taxon>Dikarya</taxon>
        <taxon>Basidiomycota</taxon>
        <taxon>Agaricomycotina</taxon>
        <taxon>Agaricomycetes</taxon>
        <taxon>Hymenochaetales</taxon>
        <taxon>Hymenochaetaceae</taxon>
        <taxon>Sanghuangporus</taxon>
    </lineage>
</organism>
<dbReference type="Gene3D" id="1.20.58.1880">
    <property type="match status" value="1"/>
</dbReference>
<feature type="compositionally biased region" description="Polar residues" evidence="8">
    <location>
        <begin position="1168"/>
        <end position="1193"/>
    </location>
</feature>
<keyword evidence="5 7" id="KW-0413">Isomerase</keyword>
<sequence>MASQYATRTSPIAGPSHGDSFYDRDRRIHYPPRPGPEYIEDERFSIRRDDRLPHYPPQDYTGAVPFRESRADFPSGNSWPRHPGFPPHQSPPPTSNQHSRYYQDTRPSPFSQWEERPVWENAPDDRNYQSSPGWRHNQRGPPLPPPSYQQTRTWQNPIPSPRTDDYRRRDPIPIQVEQAREFGRAFPPEERQYEDRRPPYYDHGPIPDSRVLLSNDTRRQHQVDRPPPNSWENHTYRPEIIPAARAHRLQPVREFNRSRQDSIGHSPRHPDNDPSLWRRDAGVEPSPHSRQGTFESPTFVGAGYRERTATGSSQVEPRRVITGSLPPSPTKPHARWEVSSDEQEFSGDEMARNLVHTTHSVRQTLADISRSREAFRGTVGRQEVPNRAPMDYRTSGALYTLNSQPVPVEKVPELVTRQAWDPSTDQFVPIMDNDARSPWQAERRAVPPVSSNNISHPGIPNQASYVRSPHVPHNSPGNRAREIFHSSKEPTTQNLNASQGNNSNRQGVMSVHDLVSPSPVKPQASSAISQRAPTPLDLNNDSMQVELGITKESPVHPSIPPEVPIPVVARPRPMRPEEWTSERAHLPPGVESVPDLERQRSPSTSPSAAENSQVPTPEIYTPEPDAEGTLADVEIQIADTTISSPKPPVILHPGERISADGTLRILAPQPKADEKDITEMLRKAITLRQKYDAQPREQRVNPILMDNLAKSDGPEQNIPSRTANFVEEIVDRVLSQTEEEQQMNLRAVLATKFAEERELLAEKQQRLRDQYLAIQKAWLAQCAQLDSLFKANEMQESLLQAGRTTRRSAATLGDAVRSDLEMEQIIASLGNEDLTDPNHLAVRNVATIPDMISVVKGKVDYLFDDTNNEVDDPASFYDPRSGFCDWTPEEEAIFYEKYAENPKQFGIIADFLQHKTSHQCVLYYYIHKKRLTDFRNAVNAGSGKRRKGVRKGKQKGNALLADVAQADSRRPAGRGRRGRGGFNGGRGRGGGPPPSTEESVDADSRKRRRIGNDLDESVDTDNTREPSVLPPKKRRGRKPKALLATESPGESPAPGQTRTAEAGETPAPRRKPGSTTTYWSESDRVIFMRMLARYGKDFKRISLELPNKTHAQVQNYYKNHNKELGLEKIALAAVNRPRTPEPDRFVNVSRAEASQALTLMKETTIDQVSDSQVADASSRNGFSSTEQNGSLGQTVPRGTPASTRSAPNKSVIKVMNTDTFQSTSDGRSQGVLMTPSGQSAYSLSVAQQPAHPQALSSMTSTMDFHGSPGASSTSPVQRNTVVQENGRQIQDRPRSQPQPSVGIHYPYQTHTPPIPTPLSRMAAPPFASPGASAESPPPRPASQGPMDFRIGIPAHLLPTTHPGFWPASQTHGSPPLPGSAPGKPSAQHNLTLSTSGLDQKEIMAKKAADKKPAGDRKKGRKKGDSKDEDMAQQNRGKGGLKPATAVNVRHILCEKQSKALEAMKLLEEGQPFDKVAQQYSEDKAKAGGSLGWMSRGSMVGPFQEKAFELTPSTVSKPVYSPLVKTTFGYHIIMVEGRR</sequence>
<feature type="compositionally biased region" description="Basic and acidic residues" evidence="8">
    <location>
        <begin position="576"/>
        <end position="585"/>
    </location>
</feature>
<feature type="compositionally biased region" description="Basic and acidic residues" evidence="8">
    <location>
        <begin position="255"/>
        <end position="282"/>
    </location>
</feature>
<feature type="compositionally biased region" description="Polar residues" evidence="8">
    <location>
        <begin position="523"/>
        <end position="538"/>
    </location>
</feature>
<evidence type="ECO:0000256" key="8">
    <source>
        <dbReference type="SAM" id="MobiDB-lite"/>
    </source>
</evidence>
<dbReference type="Gene3D" id="1.10.10.60">
    <property type="entry name" value="Homeodomain-like"/>
    <property type="match status" value="1"/>
</dbReference>
<feature type="compositionally biased region" description="Polar residues" evidence="8">
    <location>
        <begin position="601"/>
        <end position="615"/>
    </location>
</feature>
<dbReference type="PROSITE" id="PS50198">
    <property type="entry name" value="PPIC_PPIASE_2"/>
    <property type="match status" value="1"/>
</dbReference>
<feature type="compositionally biased region" description="Basic and acidic residues" evidence="8">
    <location>
        <begin position="1398"/>
        <end position="1429"/>
    </location>
</feature>
<feature type="region of interest" description="Disordered" evidence="8">
    <location>
        <begin position="1"/>
        <end position="235"/>
    </location>
</feature>
<proteinExistence type="inferred from homology"/>
<comment type="caution">
    <text evidence="11">The sequence shown here is derived from an EMBL/GenBank/DDBJ whole genome shotgun (WGS) entry which is preliminary data.</text>
</comment>
<feature type="domain" description="SANT" evidence="10">
    <location>
        <begin position="1079"/>
        <end position="1125"/>
    </location>
</feature>
<feature type="compositionally biased region" description="Pro residues" evidence="8">
    <location>
        <begin position="83"/>
        <end position="94"/>
    </location>
</feature>
<dbReference type="SUPFAM" id="SSF54534">
    <property type="entry name" value="FKBP-like"/>
    <property type="match status" value="1"/>
</dbReference>
<evidence type="ECO:0000259" key="10">
    <source>
        <dbReference type="PROSITE" id="PS51293"/>
    </source>
</evidence>
<feature type="compositionally biased region" description="Polar residues" evidence="8">
    <location>
        <begin position="1"/>
        <end position="10"/>
    </location>
</feature>
<feature type="region of interest" description="Disordered" evidence="8">
    <location>
        <begin position="576"/>
        <end position="625"/>
    </location>
</feature>
<feature type="region of interest" description="Disordered" evidence="8">
    <location>
        <begin position="487"/>
        <end position="506"/>
    </location>
</feature>
<comment type="catalytic activity">
    <reaction evidence="1">
        <text>[protein]-peptidylproline (omega=180) = [protein]-peptidylproline (omega=0)</text>
        <dbReference type="Rhea" id="RHEA:16237"/>
        <dbReference type="Rhea" id="RHEA-COMP:10747"/>
        <dbReference type="Rhea" id="RHEA-COMP:10748"/>
        <dbReference type="ChEBI" id="CHEBI:83833"/>
        <dbReference type="ChEBI" id="CHEBI:83834"/>
        <dbReference type="EC" id="5.2.1.8"/>
    </reaction>
</comment>
<feature type="compositionally biased region" description="Basic and acidic residues" evidence="8">
    <location>
        <begin position="162"/>
        <end position="171"/>
    </location>
</feature>
<evidence type="ECO:0000313" key="12">
    <source>
        <dbReference type="Proteomes" id="UP000757232"/>
    </source>
</evidence>
<dbReference type="GO" id="GO:0003677">
    <property type="term" value="F:DNA binding"/>
    <property type="evidence" value="ECO:0007669"/>
    <property type="project" value="InterPro"/>
</dbReference>
<feature type="compositionally biased region" description="Polar residues" evidence="8">
    <location>
        <begin position="449"/>
        <end position="465"/>
    </location>
</feature>
<dbReference type="PROSITE" id="PS51293">
    <property type="entry name" value="SANT"/>
    <property type="match status" value="2"/>
</dbReference>
<evidence type="ECO:0000256" key="2">
    <source>
        <dbReference type="ARBA" id="ARBA00010242"/>
    </source>
</evidence>